<evidence type="ECO:0000313" key="1">
    <source>
        <dbReference type="EMBL" id="KKL88975.1"/>
    </source>
</evidence>
<gene>
    <name evidence="1" type="ORF">LCGC14_1919320</name>
</gene>
<comment type="caution">
    <text evidence="1">The sequence shown here is derived from an EMBL/GenBank/DDBJ whole genome shotgun (WGS) entry which is preliminary data.</text>
</comment>
<accession>A0A0F9I594</accession>
<reference evidence="1" key="1">
    <citation type="journal article" date="2015" name="Nature">
        <title>Complex archaea that bridge the gap between prokaryotes and eukaryotes.</title>
        <authorList>
            <person name="Spang A."/>
            <person name="Saw J.H."/>
            <person name="Jorgensen S.L."/>
            <person name="Zaremba-Niedzwiedzka K."/>
            <person name="Martijn J."/>
            <person name="Lind A.E."/>
            <person name="van Eijk R."/>
            <person name="Schleper C."/>
            <person name="Guy L."/>
            <person name="Ettema T.J."/>
        </authorList>
    </citation>
    <scope>NUCLEOTIDE SEQUENCE</scope>
</reference>
<organism evidence="1">
    <name type="scientific">marine sediment metagenome</name>
    <dbReference type="NCBI Taxonomy" id="412755"/>
    <lineage>
        <taxon>unclassified sequences</taxon>
        <taxon>metagenomes</taxon>
        <taxon>ecological metagenomes</taxon>
    </lineage>
</organism>
<sequence length="140" mass="15104">MSFPLLGSPKIQFFDSSGSPLTSGTLAVLDPADDTNKASYPTADDADAATNANVNPVVLDSRGEPPNGLFGIDGEDYKIIIKDSDAATVDDGCHTNVSGVTYQNTADRHRLHRRLQRLGIAGRINKDLFLVAFLFRLLLQ</sequence>
<protein>
    <submittedName>
        <fullName evidence="1">Uncharacterized protein</fullName>
    </submittedName>
</protein>
<dbReference type="AlphaFoldDB" id="A0A0F9I594"/>
<name>A0A0F9I594_9ZZZZ</name>
<proteinExistence type="predicted"/>
<dbReference type="EMBL" id="LAZR01020408">
    <property type="protein sequence ID" value="KKL88975.1"/>
    <property type="molecule type" value="Genomic_DNA"/>
</dbReference>